<evidence type="ECO:0000313" key="5">
    <source>
        <dbReference type="Proteomes" id="UP001283341"/>
    </source>
</evidence>
<keyword evidence="5" id="KW-1185">Reference proteome</keyword>
<dbReference type="InterPro" id="IPR036864">
    <property type="entry name" value="Zn2-C6_fun-type_DNA-bd_sf"/>
</dbReference>
<feature type="region of interest" description="Disordered" evidence="2">
    <location>
        <begin position="49"/>
        <end position="139"/>
    </location>
</feature>
<gene>
    <name evidence="4" type="ORF">B0H66DRAFT_533256</name>
</gene>
<dbReference type="GO" id="GO:0008270">
    <property type="term" value="F:zinc ion binding"/>
    <property type="evidence" value="ECO:0007669"/>
    <property type="project" value="InterPro"/>
</dbReference>
<evidence type="ECO:0000256" key="2">
    <source>
        <dbReference type="SAM" id="MobiDB-lite"/>
    </source>
</evidence>
<comment type="caution">
    <text evidence="4">The sequence shown here is derived from an EMBL/GenBank/DDBJ whole genome shotgun (WGS) entry which is preliminary data.</text>
</comment>
<evidence type="ECO:0000256" key="1">
    <source>
        <dbReference type="ARBA" id="ARBA00023242"/>
    </source>
</evidence>
<dbReference type="InterPro" id="IPR001138">
    <property type="entry name" value="Zn2Cys6_DnaBD"/>
</dbReference>
<name>A0AAE0I5M1_9PEZI</name>
<dbReference type="Pfam" id="PF00172">
    <property type="entry name" value="Zn_clus"/>
    <property type="match status" value="1"/>
</dbReference>
<dbReference type="EMBL" id="JAUEDM010000004">
    <property type="protein sequence ID" value="KAK3318749.1"/>
    <property type="molecule type" value="Genomic_DNA"/>
</dbReference>
<reference evidence="4" key="1">
    <citation type="journal article" date="2023" name="Mol. Phylogenet. Evol.">
        <title>Genome-scale phylogeny and comparative genomics of the fungal order Sordariales.</title>
        <authorList>
            <person name="Hensen N."/>
            <person name="Bonometti L."/>
            <person name="Westerberg I."/>
            <person name="Brannstrom I.O."/>
            <person name="Guillou S."/>
            <person name="Cros-Aarteil S."/>
            <person name="Calhoun S."/>
            <person name="Haridas S."/>
            <person name="Kuo A."/>
            <person name="Mondo S."/>
            <person name="Pangilinan J."/>
            <person name="Riley R."/>
            <person name="LaButti K."/>
            <person name="Andreopoulos B."/>
            <person name="Lipzen A."/>
            <person name="Chen C."/>
            <person name="Yan M."/>
            <person name="Daum C."/>
            <person name="Ng V."/>
            <person name="Clum A."/>
            <person name="Steindorff A."/>
            <person name="Ohm R.A."/>
            <person name="Martin F."/>
            <person name="Silar P."/>
            <person name="Natvig D.O."/>
            <person name="Lalanne C."/>
            <person name="Gautier V."/>
            <person name="Ament-Velasquez S.L."/>
            <person name="Kruys A."/>
            <person name="Hutchinson M.I."/>
            <person name="Powell A.J."/>
            <person name="Barry K."/>
            <person name="Miller A.N."/>
            <person name="Grigoriev I.V."/>
            <person name="Debuchy R."/>
            <person name="Gladieux P."/>
            <person name="Hiltunen Thoren M."/>
            <person name="Johannesson H."/>
        </authorList>
    </citation>
    <scope>NUCLEOTIDE SEQUENCE</scope>
    <source>
        <strain evidence="4">CBS 118394</strain>
    </source>
</reference>
<proteinExistence type="predicted"/>
<dbReference type="Proteomes" id="UP001283341">
    <property type="component" value="Unassembled WGS sequence"/>
</dbReference>
<feature type="domain" description="Zn(2)-C6 fungal-type" evidence="3">
    <location>
        <begin position="9"/>
        <end position="40"/>
    </location>
</feature>
<sequence length="139" mass="15162">MELPEAYYYCHLKKLKCSPGRPCQRCVKYGQACAAWEPTGTLRLCATCTSTENEPSTPGSESENTPAGEYEEFQEFTTGGDCKNPDLATSDGDSEQTTAVGHLVHTPTAEKLELSTNDGKPEDVIPEGDYQEFTVGENE</sequence>
<organism evidence="4 5">
    <name type="scientific">Apodospora peruviana</name>
    <dbReference type="NCBI Taxonomy" id="516989"/>
    <lineage>
        <taxon>Eukaryota</taxon>
        <taxon>Fungi</taxon>
        <taxon>Dikarya</taxon>
        <taxon>Ascomycota</taxon>
        <taxon>Pezizomycotina</taxon>
        <taxon>Sordariomycetes</taxon>
        <taxon>Sordariomycetidae</taxon>
        <taxon>Sordariales</taxon>
        <taxon>Lasiosphaeriaceae</taxon>
        <taxon>Apodospora</taxon>
    </lineage>
</organism>
<evidence type="ECO:0000313" key="4">
    <source>
        <dbReference type="EMBL" id="KAK3318749.1"/>
    </source>
</evidence>
<dbReference type="AlphaFoldDB" id="A0AAE0I5M1"/>
<feature type="compositionally biased region" description="Basic and acidic residues" evidence="2">
    <location>
        <begin position="108"/>
        <end position="123"/>
    </location>
</feature>
<dbReference type="CDD" id="cd00067">
    <property type="entry name" value="GAL4"/>
    <property type="match status" value="1"/>
</dbReference>
<keyword evidence="1" id="KW-0539">Nucleus</keyword>
<reference evidence="4" key="2">
    <citation type="submission" date="2023-06" db="EMBL/GenBank/DDBJ databases">
        <authorList>
            <consortium name="Lawrence Berkeley National Laboratory"/>
            <person name="Haridas S."/>
            <person name="Hensen N."/>
            <person name="Bonometti L."/>
            <person name="Westerberg I."/>
            <person name="Brannstrom I.O."/>
            <person name="Guillou S."/>
            <person name="Cros-Aarteil S."/>
            <person name="Calhoun S."/>
            <person name="Kuo A."/>
            <person name="Mondo S."/>
            <person name="Pangilinan J."/>
            <person name="Riley R."/>
            <person name="Labutti K."/>
            <person name="Andreopoulos B."/>
            <person name="Lipzen A."/>
            <person name="Chen C."/>
            <person name="Yanf M."/>
            <person name="Daum C."/>
            <person name="Ng V."/>
            <person name="Clum A."/>
            <person name="Steindorff A."/>
            <person name="Ohm R."/>
            <person name="Martin F."/>
            <person name="Silar P."/>
            <person name="Natvig D."/>
            <person name="Lalanne C."/>
            <person name="Gautier V."/>
            <person name="Ament-Velasquez S.L."/>
            <person name="Kruys A."/>
            <person name="Hutchinson M.I."/>
            <person name="Powell A.J."/>
            <person name="Barry K."/>
            <person name="Miller A.N."/>
            <person name="Grigoriev I.V."/>
            <person name="Debuchy R."/>
            <person name="Gladieux P."/>
            <person name="Thoren M.H."/>
            <person name="Johannesson H."/>
        </authorList>
    </citation>
    <scope>NUCLEOTIDE SEQUENCE</scope>
    <source>
        <strain evidence="4">CBS 118394</strain>
    </source>
</reference>
<dbReference type="SUPFAM" id="SSF57701">
    <property type="entry name" value="Zn2/Cys6 DNA-binding domain"/>
    <property type="match status" value="1"/>
</dbReference>
<protein>
    <recommendedName>
        <fullName evidence="3">Zn(2)-C6 fungal-type domain-containing protein</fullName>
    </recommendedName>
</protein>
<evidence type="ECO:0000259" key="3">
    <source>
        <dbReference type="Pfam" id="PF00172"/>
    </source>
</evidence>
<dbReference type="Gene3D" id="4.10.240.10">
    <property type="entry name" value="Zn(2)-C6 fungal-type DNA-binding domain"/>
    <property type="match status" value="1"/>
</dbReference>
<accession>A0AAE0I5M1</accession>
<dbReference type="GO" id="GO:0000981">
    <property type="term" value="F:DNA-binding transcription factor activity, RNA polymerase II-specific"/>
    <property type="evidence" value="ECO:0007669"/>
    <property type="project" value="InterPro"/>
</dbReference>
<feature type="compositionally biased region" description="Polar residues" evidence="2">
    <location>
        <begin position="49"/>
        <end position="65"/>
    </location>
</feature>